<feature type="region of interest" description="Disordered" evidence="1">
    <location>
        <begin position="1"/>
        <end position="120"/>
    </location>
</feature>
<feature type="compositionally biased region" description="Polar residues" evidence="1">
    <location>
        <begin position="91"/>
        <end position="101"/>
    </location>
</feature>
<sequence>MARPSFERKSMRVTADISRHSAMRRANSSAWAGARRPMIGARRDAQQQHWSRKNLGATRQGFQNGVKPFQLQRLGRHEAPQFSARRHAKQLPSTARWQMAQQPLDMEESWERSGRAFQNR</sequence>
<evidence type="ECO:0000256" key="1">
    <source>
        <dbReference type="SAM" id="MobiDB-lite"/>
    </source>
</evidence>
<feature type="compositionally biased region" description="Basic and acidic residues" evidence="1">
    <location>
        <begin position="1"/>
        <end position="10"/>
    </location>
</feature>
<evidence type="ECO:0000313" key="2">
    <source>
        <dbReference type="EMBL" id="MCD9643041.1"/>
    </source>
</evidence>
<keyword evidence="3" id="KW-1185">Reference proteome</keyword>
<gene>
    <name evidence="2" type="ORF">HAX54_030145</name>
</gene>
<protein>
    <submittedName>
        <fullName evidence="2">Uncharacterized protein</fullName>
    </submittedName>
</protein>
<name>A0ABS8V8M0_DATST</name>
<reference evidence="2 3" key="1">
    <citation type="journal article" date="2021" name="BMC Genomics">
        <title>Datura genome reveals duplications of psychoactive alkaloid biosynthetic genes and high mutation rate following tissue culture.</title>
        <authorList>
            <person name="Rajewski A."/>
            <person name="Carter-House D."/>
            <person name="Stajich J."/>
            <person name="Litt A."/>
        </authorList>
    </citation>
    <scope>NUCLEOTIDE SEQUENCE [LARGE SCALE GENOMIC DNA]</scope>
    <source>
        <strain evidence="2">AR-01</strain>
    </source>
</reference>
<organism evidence="2 3">
    <name type="scientific">Datura stramonium</name>
    <name type="common">Jimsonweed</name>
    <name type="synonym">Common thornapple</name>
    <dbReference type="NCBI Taxonomy" id="4076"/>
    <lineage>
        <taxon>Eukaryota</taxon>
        <taxon>Viridiplantae</taxon>
        <taxon>Streptophyta</taxon>
        <taxon>Embryophyta</taxon>
        <taxon>Tracheophyta</taxon>
        <taxon>Spermatophyta</taxon>
        <taxon>Magnoliopsida</taxon>
        <taxon>eudicotyledons</taxon>
        <taxon>Gunneridae</taxon>
        <taxon>Pentapetalae</taxon>
        <taxon>asterids</taxon>
        <taxon>lamiids</taxon>
        <taxon>Solanales</taxon>
        <taxon>Solanaceae</taxon>
        <taxon>Solanoideae</taxon>
        <taxon>Datureae</taxon>
        <taxon>Datura</taxon>
    </lineage>
</organism>
<comment type="caution">
    <text evidence="2">The sequence shown here is derived from an EMBL/GenBank/DDBJ whole genome shotgun (WGS) entry which is preliminary data.</text>
</comment>
<accession>A0ABS8V8M0</accession>
<proteinExistence type="predicted"/>
<dbReference type="Proteomes" id="UP000823775">
    <property type="component" value="Unassembled WGS sequence"/>
</dbReference>
<evidence type="ECO:0000313" key="3">
    <source>
        <dbReference type="Proteomes" id="UP000823775"/>
    </source>
</evidence>
<dbReference type="EMBL" id="JACEIK010003765">
    <property type="protein sequence ID" value="MCD9643041.1"/>
    <property type="molecule type" value="Genomic_DNA"/>
</dbReference>